<evidence type="ECO:0000256" key="1">
    <source>
        <dbReference type="ARBA" id="ARBA00006700"/>
    </source>
</evidence>
<reference evidence="6" key="1">
    <citation type="journal article" date="2020" name="Stud. Mycol.">
        <title>101 Dothideomycetes genomes: a test case for predicting lifestyles and emergence of pathogens.</title>
        <authorList>
            <person name="Haridas S."/>
            <person name="Albert R."/>
            <person name="Binder M."/>
            <person name="Bloem J."/>
            <person name="Labutti K."/>
            <person name="Salamov A."/>
            <person name="Andreopoulos B."/>
            <person name="Baker S."/>
            <person name="Barry K."/>
            <person name="Bills G."/>
            <person name="Bluhm B."/>
            <person name="Cannon C."/>
            <person name="Castanera R."/>
            <person name="Culley D."/>
            <person name="Daum C."/>
            <person name="Ezra D."/>
            <person name="Gonzalez J."/>
            <person name="Henrissat B."/>
            <person name="Kuo A."/>
            <person name="Liang C."/>
            <person name="Lipzen A."/>
            <person name="Lutzoni F."/>
            <person name="Magnuson J."/>
            <person name="Mondo S."/>
            <person name="Nolan M."/>
            <person name="Ohm R."/>
            <person name="Pangilinan J."/>
            <person name="Park H.-J."/>
            <person name="Ramirez L."/>
            <person name="Alfaro M."/>
            <person name="Sun H."/>
            <person name="Tritt A."/>
            <person name="Yoshinaga Y."/>
            <person name="Zwiers L.-H."/>
            <person name="Turgeon B."/>
            <person name="Goodwin S."/>
            <person name="Spatafora J."/>
            <person name="Crous P."/>
            <person name="Grigoriev I."/>
        </authorList>
    </citation>
    <scope>NUCLEOTIDE SEQUENCE</scope>
    <source>
        <strain evidence="6">CBS 125425</strain>
    </source>
</reference>
<dbReference type="OrthoDB" id="275582at2759"/>
<evidence type="ECO:0000256" key="4">
    <source>
        <dbReference type="ARBA" id="ARBA00039977"/>
    </source>
</evidence>
<evidence type="ECO:0000256" key="5">
    <source>
        <dbReference type="SAM" id="MobiDB-lite"/>
    </source>
</evidence>
<evidence type="ECO:0000256" key="2">
    <source>
        <dbReference type="ARBA" id="ARBA00022980"/>
    </source>
</evidence>
<comment type="caution">
    <text evidence="6">The sequence shown here is derived from an EMBL/GenBank/DDBJ whole genome shotgun (WGS) entry which is preliminary data.</text>
</comment>
<name>A0A9P4RAK7_9PLEO</name>
<gene>
    <name evidence="6" type="ORF">EJ04DRAFT_261187</name>
</gene>
<dbReference type="GO" id="GO:0032543">
    <property type="term" value="P:mitochondrial translation"/>
    <property type="evidence" value="ECO:0007669"/>
    <property type="project" value="TreeGrafter"/>
</dbReference>
<feature type="compositionally biased region" description="Basic and acidic residues" evidence="5">
    <location>
        <begin position="210"/>
        <end position="221"/>
    </location>
</feature>
<dbReference type="PANTHER" id="PTHR12059">
    <property type="entry name" value="RIBOSOMAL PROTEIN L23-RELATED"/>
    <property type="match status" value="1"/>
</dbReference>
<dbReference type="InterPro" id="IPR013025">
    <property type="entry name" value="Ribosomal_uL23-like"/>
</dbReference>
<keyword evidence="3" id="KW-0687">Ribonucleoprotein</keyword>
<dbReference type="InterPro" id="IPR012678">
    <property type="entry name" value="Ribosomal_uL23/eL15/eS24_sf"/>
</dbReference>
<organism evidence="6 7">
    <name type="scientific">Polyplosphaeria fusca</name>
    <dbReference type="NCBI Taxonomy" id="682080"/>
    <lineage>
        <taxon>Eukaryota</taxon>
        <taxon>Fungi</taxon>
        <taxon>Dikarya</taxon>
        <taxon>Ascomycota</taxon>
        <taxon>Pezizomycotina</taxon>
        <taxon>Dothideomycetes</taxon>
        <taxon>Pleosporomycetidae</taxon>
        <taxon>Pleosporales</taxon>
        <taxon>Tetraplosphaeriaceae</taxon>
        <taxon>Polyplosphaeria</taxon>
    </lineage>
</organism>
<comment type="similarity">
    <text evidence="1">Belongs to the universal ribosomal protein uL23 family.</text>
</comment>
<evidence type="ECO:0000256" key="3">
    <source>
        <dbReference type="ARBA" id="ARBA00023274"/>
    </source>
</evidence>
<dbReference type="Gene3D" id="3.30.70.330">
    <property type="match status" value="1"/>
</dbReference>
<dbReference type="EMBL" id="ML996102">
    <property type="protein sequence ID" value="KAF2739946.1"/>
    <property type="molecule type" value="Genomic_DNA"/>
</dbReference>
<evidence type="ECO:0000313" key="7">
    <source>
        <dbReference type="Proteomes" id="UP000799444"/>
    </source>
</evidence>
<accession>A0A9P4RAK7</accession>
<dbReference type="AlphaFoldDB" id="A0A9P4RAK7"/>
<dbReference type="Proteomes" id="UP000799444">
    <property type="component" value="Unassembled WGS sequence"/>
</dbReference>
<dbReference type="PANTHER" id="PTHR12059:SF5">
    <property type="entry name" value="LARGE RIBOSOMAL SUBUNIT PROTEIN UL23M"/>
    <property type="match status" value="1"/>
</dbReference>
<protein>
    <recommendedName>
        <fullName evidence="4">Large ribosomal subunit protein uL23m</fullName>
    </recommendedName>
</protein>
<proteinExistence type="inferred from homology"/>
<dbReference type="GO" id="GO:0003735">
    <property type="term" value="F:structural constituent of ribosome"/>
    <property type="evidence" value="ECO:0007669"/>
    <property type="project" value="InterPro"/>
</dbReference>
<evidence type="ECO:0000313" key="6">
    <source>
        <dbReference type="EMBL" id="KAF2739946.1"/>
    </source>
</evidence>
<dbReference type="SUPFAM" id="SSF54189">
    <property type="entry name" value="Ribosomal proteins S24e, L23 and L15e"/>
    <property type="match status" value="1"/>
</dbReference>
<keyword evidence="7" id="KW-1185">Reference proteome</keyword>
<sequence length="221" mass="26006">MPRYVPQSLLKYRETVKALNQEKIIDFGRKKIFLPTFTIALLRGKGLNPYQARFLVPLNFSKFDLRDYLYHLYNLKVFNIRSWVRQMPVRATTAQPGKLFREESKKYMTVEMEHPFVWPEKPRSFEPWGKSEKSKIEALSVEENVTSLNFRKQYRERLQTDASKILSAVASNRRIQGARKEETTIVADEGIGSEQETPQKGSRKKLPKMRRFDDPGYKIKI</sequence>
<keyword evidence="2" id="KW-0689">Ribosomal protein</keyword>
<dbReference type="InterPro" id="IPR012677">
    <property type="entry name" value="Nucleotide-bd_a/b_plait_sf"/>
</dbReference>
<feature type="region of interest" description="Disordered" evidence="5">
    <location>
        <begin position="186"/>
        <end position="221"/>
    </location>
</feature>
<dbReference type="GO" id="GO:0005762">
    <property type="term" value="C:mitochondrial large ribosomal subunit"/>
    <property type="evidence" value="ECO:0007669"/>
    <property type="project" value="TreeGrafter"/>
</dbReference>